<dbReference type="PANTHER" id="PTHR10443:SF12">
    <property type="entry name" value="DIPEPTIDASE"/>
    <property type="match status" value="1"/>
</dbReference>
<dbReference type="CDD" id="cd01301">
    <property type="entry name" value="rDP_like"/>
    <property type="match status" value="1"/>
</dbReference>
<evidence type="ECO:0000313" key="1">
    <source>
        <dbReference type="EMBL" id="MFC6360816.1"/>
    </source>
</evidence>
<reference evidence="2" key="1">
    <citation type="journal article" date="2019" name="Int. J. Syst. Evol. Microbiol.">
        <title>The Global Catalogue of Microorganisms (GCM) 10K type strain sequencing project: providing services to taxonomists for standard genome sequencing and annotation.</title>
        <authorList>
            <consortium name="The Broad Institute Genomics Platform"/>
            <consortium name="The Broad Institute Genome Sequencing Center for Infectious Disease"/>
            <person name="Wu L."/>
            <person name="Ma J."/>
        </authorList>
    </citation>
    <scope>NUCLEOTIDE SEQUENCE [LARGE SCALE GENOMIC DNA]</scope>
    <source>
        <strain evidence="2">CGMCC 4.1530</strain>
    </source>
</reference>
<keyword evidence="2" id="KW-1185">Reference proteome</keyword>
<gene>
    <name evidence="1" type="ORF">ACFP73_01660</name>
</gene>
<dbReference type="InterPro" id="IPR032466">
    <property type="entry name" value="Metal_Hydrolase"/>
</dbReference>
<dbReference type="EMBL" id="JBHSUC010000001">
    <property type="protein sequence ID" value="MFC6360816.1"/>
    <property type="molecule type" value="Genomic_DNA"/>
</dbReference>
<dbReference type="SUPFAM" id="SSF51556">
    <property type="entry name" value="Metallo-dependent hydrolases"/>
    <property type="match status" value="1"/>
</dbReference>
<comment type="caution">
    <text evidence="1">The sequence shown here is derived from an EMBL/GenBank/DDBJ whole genome shotgun (WGS) entry which is preliminary data.</text>
</comment>
<evidence type="ECO:0000313" key="2">
    <source>
        <dbReference type="Proteomes" id="UP001596215"/>
    </source>
</evidence>
<dbReference type="PROSITE" id="PS51365">
    <property type="entry name" value="RENAL_DIPEPTIDASE_2"/>
    <property type="match status" value="1"/>
</dbReference>
<name>A0ABW1VI66_9GAMM</name>
<sequence length="339" mass="37300">MNVYIDGHNDLLMQLWLKHPDNPEVFFFGDSGEGHLDFSRIVRGRLGAALFAIFVPPQSYVAQHFPGRLDALQDKVQVMWQQLAILQRLERYSDGKARICRTSAEVEYCLQHGILAMIAHIEGADALDTQGQLLQAFFQAGVRSVGPFWNTANAFGEGVTGRFPGSPDSGPGLTPHGIELIRQLQSLNMLTDVSHMNQQAFSDTARYSQQPLVATHSSAHALCPQPRNLTDPQLKMIADSGGIVGVNFGNAFIRPDGQRNAGTALSVITRHLMYLINVAGEEHVGFGSDFDGVCVPQALGDVAGLPLIEQSLRNEGVKERVIARVCYQNWLRIFKHFPG</sequence>
<organism evidence="1 2">
    <name type="scientific">Tatumella punctata</name>
    <dbReference type="NCBI Taxonomy" id="399969"/>
    <lineage>
        <taxon>Bacteria</taxon>
        <taxon>Pseudomonadati</taxon>
        <taxon>Pseudomonadota</taxon>
        <taxon>Gammaproteobacteria</taxon>
        <taxon>Enterobacterales</taxon>
        <taxon>Erwiniaceae</taxon>
        <taxon>Tatumella</taxon>
    </lineage>
</organism>
<dbReference type="InterPro" id="IPR008257">
    <property type="entry name" value="Pept_M19"/>
</dbReference>
<accession>A0ABW1VI66</accession>
<dbReference type="PANTHER" id="PTHR10443">
    <property type="entry name" value="MICROSOMAL DIPEPTIDASE"/>
    <property type="match status" value="1"/>
</dbReference>
<protein>
    <submittedName>
        <fullName evidence="1">Dipeptidase</fullName>
    </submittedName>
</protein>
<dbReference type="Gene3D" id="3.20.20.140">
    <property type="entry name" value="Metal-dependent hydrolases"/>
    <property type="match status" value="1"/>
</dbReference>
<proteinExistence type="predicted"/>
<dbReference type="Proteomes" id="UP001596215">
    <property type="component" value="Unassembled WGS sequence"/>
</dbReference>
<dbReference type="RefSeq" id="WP_343877382.1">
    <property type="nucleotide sequence ID" value="NZ_BAAAFW010000059.1"/>
</dbReference>
<dbReference type="Pfam" id="PF01244">
    <property type="entry name" value="Peptidase_M19"/>
    <property type="match status" value="1"/>
</dbReference>